<evidence type="ECO:0000259" key="4">
    <source>
        <dbReference type="Pfam" id="PF22671"/>
    </source>
</evidence>
<dbReference type="InterPro" id="IPR035089">
    <property type="entry name" value="Phage_sheath_subtilisin"/>
</dbReference>
<dbReference type="InterPro" id="IPR054564">
    <property type="entry name" value="Gp18_domIII_N"/>
</dbReference>
<evidence type="ECO:0000256" key="1">
    <source>
        <dbReference type="ARBA" id="ARBA00008005"/>
    </source>
</evidence>
<dbReference type="PATRIC" id="fig|1420583.3.peg.2195"/>
<evidence type="ECO:0000259" key="3">
    <source>
        <dbReference type="Pfam" id="PF17482"/>
    </source>
</evidence>
<keyword evidence="6" id="KW-1185">Reference proteome</keyword>
<sequence>MATTAFKHGITVTEVTNGVRTLTAVSTAIIGLVATATDADATVFPLDTPALISDVETAIGKAGVTGTLARSLRAIADQTRPIIVVIRVAEGEDDAETASNVIGTTAVDGTRTGMQALLSAVAQLGVIPRILGTPGLESQAVTTALAIVAKKLRAFGYARALGTTVAAAKLYRANFSQRELMLLMPDFLAWDTAQDENVTSFAAARAMGLRALIDESTGPQKTLSNVAVQGVVGLTQPIHWDIEDQDTDAGLLNASEITALVRKSAGFYFWGNRTCSDGPLFAFESSVRVAQLLADTIAHGMDWAMDKPLTPSLAKDIIETVNGLFRNLKAAGVILGAEAWYDEASNPIDSLKAGKLRIRYKYTVPPPLEDLGFYQEITDEYFADFASQLTDAG</sequence>
<evidence type="ECO:0000313" key="5">
    <source>
        <dbReference type="EMBL" id="KMS58583.1"/>
    </source>
</evidence>
<dbReference type="STRING" id="1420583.V473_10905"/>
<dbReference type="RefSeq" id="WP_066603561.1">
    <property type="nucleotide sequence ID" value="NZ_KQ130434.1"/>
</dbReference>
<feature type="domain" description="Tail sheath protein subtilisin-like" evidence="2">
    <location>
        <begin position="109"/>
        <end position="275"/>
    </location>
</feature>
<dbReference type="Pfam" id="PF22671">
    <property type="entry name" value="Gp18_domIII_N"/>
    <property type="match status" value="1"/>
</dbReference>
<gene>
    <name evidence="5" type="ORF">V473_10905</name>
</gene>
<feature type="domain" description="Tail sheath protein Gp18-like" evidence="4">
    <location>
        <begin position="28"/>
        <end position="88"/>
    </location>
</feature>
<dbReference type="Pfam" id="PF04984">
    <property type="entry name" value="Phage_sheath_1"/>
    <property type="match status" value="1"/>
</dbReference>
<accession>A0A0J7Y5C4</accession>
<dbReference type="Pfam" id="PF17482">
    <property type="entry name" value="Phage_sheath_1C"/>
    <property type="match status" value="1"/>
</dbReference>
<organism evidence="5 6">
    <name type="scientific">Sphingobium cupriresistens LL01</name>
    <dbReference type="NCBI Taxonomy" id="1420583"/>
    <lineage>
        <taxon>Bacteria</taxon>
        <taxon>Pseudomonadati</taxon>
        <taxon>Pseudomonadota</taxon>
        <taxon>Alphaproteobacteria</taxon>
        <taxon>Sphingomonadales</taxon>
        <taxon>Sphingomonadaceae</taxon>
        <taxon>Sphingobium</taxon>
    </lineage>
</organism>
<evidence type="ECO:0000259" key="2">
    <source>
        <dbReference type="Pfam" id="PF04984"/>
    </source>
</evidence>
<protein>
    <submittedName>
        <fullName evidence="5">Tail sheath protein</fullName>
    </submittedName>
</protein>
<dbReference type="EMBL" id="JACT01000001">
    <property type="protein sequence ID" value="KMS58583.1"/>
    <property type="molecule type" value="Genomic_DNA"/>
</dbReference>
<dbReference type="Proteomes" id="UP000052232">
    <property type="component" value="Unassembled WGS sequence"/>
</dbReference>
<dbReference type="InterPro" id="IPR020287">
    <property type="entry name" value="Tail_sheath_C"/>
</dbReference>
<proteinExistence type="inferred from homology"/>
<dbReference type="InterPro" id="IPR052042">
    <property type="entry name" value="Tail_sheath_structural"/>
</dbReference>
<reference evidence="5 6" key="1">
    <citation type="journal article" date="2015" name="G3 (Bethesda)">
        <title>Insights into Ongoing Evolution of the Hexachlorocyclohexane Catabolic Pathway from Comparative Genomics of Ten Sphingomonadaceae Strains.</title>
        <authorList>
            <person name="Pearce S.L."/>
            <person name="Oakeshott J.G."/>
            <person name="Pandey G."/>
        </authorList>
    </citation>
    <scope>NUCLEOTIDE SEQUENCE [LARGE SCALE GENOMIC DNA]</scope>
    <source>
        <strain evidence="5 6">LL01</strain>
    </source>
</reference>
<dbReference type="PANTHER" id="PTHR35861">
    <property type="match status" value="1"/>
</dbReference>
<dbReference type="PANTHER" id="PTHR35861:SF1">
    <property type="entry name" value="PHAGE TAIL SHEATH PROTEIN"/>
    <property type="match status" value="1"/>
</dbReference>
<comment type="caution">
    <text evidence="5">The sequence shown here is derived from an EMBL/GenBank/DDBJ whole genome shotgun (WGS) entry which is preliminary data.</text>
</comment>
<name>A0A0J7Y5C4_9SPHN</name>
<feature type="domain" description="Tail sheath protein C-terminal" evidence="3">
    <location>
        <begin position="277"/>
        <end position="378"/>
    </location>
</feature>
<dbReference type="AlphaFoldDB" id="A0A0J7Y5C4"/>
<comment type="similarity">
    <text evidence="1">Belongs to the myoviridae tail sheath protein family.</text>
</comment>
<evidence type="ECO:0000313" key="6">
    <source>
        <dbReference type="Proteomes" id="UP000052232"/>
    </source>
</evidence>